<organism evidence="2 3">
    <name type="scientific">Rhodnius prolixus</name>
    <name type="common">Triatomid bug</name>
    <dbReference type="NCBI Taxonomy" id="13249"/>
    <lineage>
        <taxon>Eukaryota</taxon>
        <taxon>Metazoa</taxon>
        <taxon>Ecdysozoa</taxon>
        <taxon>Arthropoda</taxon>
        <taxon>Hexapoda</taxon>
        <taxon>Insecta</taxon>
        <taxon>Pterygota</taxon>
        <taxon>Neoptera</taxon>
        <taxon>Paraneoptera</taxon>
        <taxon>Hemiptera</taxon>
        <taxon>Heteroptera</taxon>
        <taxon>Panheteroptera</taxon>
        <taxon>Cimicomorpha</taxon>
        <taxon>Reduviidae</taxon>
        <taxon>Triatominae</taxon>
        <taxon>Rhodnius</taxon>
    </lineage>
</organism>
<reference evidence="2" key="1">
    <citation type="submission" date="2015-05" db="UniProtKB">
        <authorList>
            <consortium name="EnsemblMetazoa"/>
        </authorList>
    </citation>
    <scope>IDENTIFICATION</scope>
</reference>
<dbReference type="InParanoid" id="T1HXC3"/>
<evidence type="ECO:0000313" key="2">
    <source>
        <dbReference type="EnsemblMetazoa" id="RPRC008693-PA"/>
    </source>
</evidence>
<protein>
    <submittedName>
        <fullName evidence="2">Uncharacterized protein</fullName>
    </submittedName>
</protein>
<dbReference type="Proteomes" id="UP000015103">
    <property type="component" value="Unassembled WGS sequence"/>
</dbReference>
<evidence type="ECO:0000256" key="1">
    <source>
        <dbReference type="SAM" id="MobiDB-lite"/>
    </source>
</evidence>
<dbReference type="VEuPathDB" id="VectorBase:RPRC008693"/>
<dbReference type="AlphaFoldDB" id="T1HXC3"/>
<name>T1HXC3_RHOPR</name>
<dbReference type="EnsemblMetazoa" id="RPRC008693-RA">
    <property type="protein sequence ID" value="RPRC008693-PA"/>
    <property type="gene ID" value="RPRC008693"/>
</dbReference>
<dbReference type="EMBL" id="ACPB03010999">
    <property type="status" value="NOT_ANNOTATED_CDS"/>
    <property type="molecule type" value="Genomic_DNA"/>
</dbReference>
<evidence type="ECO:0000313" key="3">
    <source>
        <dbReference type="Proteomes" id="UP000015103"/>
    </source>
</evidence>
<keyword evidence="3" id="KW-1185">Reference proteome</keyword>
<feature type="compositionally biased region" description="Basic and acidic residues" evidence="1">
    <location>
        <begin position="41"/>
        <end position="54"/>
    </location>
</feature>
<sequence length="71" mass="7987">MDAKNPRSGYPSSLGDRFFLLQQILSETKDIVQPSGDLEDDKPGNHGDSDFHRMDEQVNVGLECTNLHEIK</sequence>
<dbReference type="HOGENOM" id="CLU_2743174_0_0_1"/>
<feature type="region of interest" description="Disordered" evidence="1">
    <location>
        <begin position="30"/>
        <end position="54"/>
    </location>
</feature>
<proteinExistence type="predicted"/>
<accession>T1HXC3</accession>